<dbReference type="Proteomes" id="UP000828390">
    <property type="component" value="Unassembled WGS sequence"/>
</dbReference>
<comment type="caution">
    <text evidence="2">The sequence shown here is derived from an EMBL/GenBank/DDBJ whole genome shotgun (WGS) entry which is preliminary data.</text>
</comment>
<evidence type="ECO:0000313" key="2">
    <source>
        <dbReference type="EMBL" id="KAH3851379.1"/>
    </source>
</evidence>
<reference evidence="2" key="2">
    <citation type="submission" date="2020-11" db="EMBL/GenBank/DDBJ databases">
        <authorList>
            <person name="McCartney M.A."/>
            <person name="Auch B."/>
            <person name="Kono T."/>
            <person name="Mallez S."/>
            <person name="Becker A."/>
            <person name="Gohl D.M."/>
            <person name="Silverstein K.A.T."/>
            <person name="Koren S."/>
            <person name="Bechman K.B."/>
            <person name="Herman A."/>
            <person name="Abrahante J.E."/>
            <person name="Garbe J."/>
        </authorList>
    </citation>
    <scope>NUCLEOTIDE SEQUENCE</scope>
    <source>
        <strain evidence="2">Duluth1</strain>
        <tissue evidence="2">Whole animal</tissue>
    </source>
</reference>
<evidence type="ECO:0000313" key="3">
    <source>
        <dbReference type="Proteomes" id="UP000828390"/>
    </source>
</evidence>
<proteinExistence type="predicted"/>
<reference evidence="2" key="1">
    <citation type="journal article" date="2019" name="bioRxiv">
        <title>The Genome of the Zebra Mussel, Dreissena polymorpha: A Resource for Invasive Species Research.</title>
        <authorList>
            <person name="McCartney M.A."/>
            <person name="Auch B."/>
            <person name="Kono T."/>
            <person name="Mallez S."/>
            <person name="Zhang Y."/>
            <person name="Obille A."/>
            <person name="Becker A."/>
            <person name="Abrahante J.E."/>
            <person name="Garbe J."/>
            <person name="Badalamenti J.P."/>
            <person name="Herman A."/>
            <person name="Mangelson H."/>
            <person name="Liachko I."/>
            <person name="Sullivan S."/>
            <person name="Sone E.D."/>
            <person name="Koren S."/>
            <person name="Silverstein K.A.T."/>
            <person name="Beckman K.B."/>
            <person name="Gohl D.M."/>
        </authorList>
    </citation>
    <scope>NUCLEOTIDE SEQUENCE</scope>
    <source>
        <strain evidence="2">Duluth1</strain>
        <tissue evidence="2">Whole animal</tissue>
    </source>
</reference>
<accession>A0A9D4L4W5</accession>
<gene>
    <name evidence="1" type="ORF">DPMN_090679</name>
    <name evidence="2" type="ORF">DPMN_093859</name>
</gene>
<dbReference type="AlphaFoldDB" id="A0A9D4L4W5"/>
<sequence length="64" mass="7089">MEGNLDSLQSTCRVEKGHLEGLDADPFTGDIVKTEYAVRYGHQLAVLAHVECCHTRAITSKPYL</sequence>
<protein>
    <submittedName>
        <fullName evidence="2">Uncharacterized protein</fullName>
    </submittedName>
</protein>
<organism evidence="2 3">
    <name type="scientific">Dreissena polymorpha</name>
    <name type="common">Zebra mussel</name>
    <name type="synonym">Mytilus polymorpha</name>
    <dbReference type="NCBI Taxonomy" id="45954"/>
    <lineage>
        <taxon>Eukaryota</taxon>
        <taxon>Metazoa</taxon>
        <taxon>Spiralia</taxon>
        <taxon>Lophotrochozoa</taxon>
        <taxon>Mollusca</taxon>
        <taxon>Bivalvia</taxon>
        <taxon>Autobranchia</taxon>
        <taxon>Heteroconchia</taxon>
        <taxon>Euheterodonta</taxon>
        <taxon>Imparidentia</taxon>
        <taxon>Neoheterodontei</taxon>
        <taxon>Myida</taxon>
        <taxon>Dreissenoidea</taxon>
        <taxon>Dreissenidae</taxon>
        <taxon>Dreissena</taxon>
    </lineage>
</organism>
<evidence type="ECO:0000313" key="1">
    <source>
        <dbReference type="EMBL" id="KAH3848319.1"/>
    </source>
</evidence>
<name>A0A9D4L4W5_DREPO</name>
<dbReference type="EMBL" id="JAIWYP010000003">
    <property type="protein sequence ID" value="KAH3851379.1"/>
    <property type="molecule type" value="Genomic_DNA"/>
</dbReference>
<keyword evidence="3" id="KW-1185">Reference proteome</keyword>
<dbReference type="EMBL" id="JAIWYP010000003">
    <property type="protein sequence ID" value="KAH3848319.1"/>
    <property type="molecule type" value="Genomic_DNA"/>
</dbReference>